<organism evidence="3 4">
    <name type="scientific">Gemmata obscuriglobus</name>
    <dbReference type="NCBI Taxonomy" id="114"/>
    <lineage>
        <taxon>Bacteria</taxon>
        <taxon>Pseudomonadati</taxon>
        <taxon>Planctomycetota</taxon>
        <taxon>Planctomycetia</taxon>
        <taxon>Gemmatales</taxon>
        <taxon>Gemmataceae</taxon>
        <taxon>Gemmata</taxon>
    </lineage>
</organism>
<feature type="compositionally biased region" description="Basic and acidic residues" evidence="1">
    <location>
        <begin position="76"/>
        <end position="88"/>
    </location>
</feature>
<evidence type="ECO:0000256" key="1">
    <source>
        <dbReference type="SAM" id="MobiDB-lite"/>
    </source>
</evidence>
<dbReference type="Pfam" id="PF14206">
    <property type="entry name" value="Cys_rich_CPCC"/>
    <property type="match status" value="1"/>
</dbReference>
<evidence type="ECO:0000313" key="3">
    <source>
        <dbReference type="EMBL" id="AWM36058.1"/>
    </source>
</evidence>
<proteinExistence type="predicted"/>
<reference evidence="3 4" key="1">
    <citation type="submission" date="2018-01" db="EMBL/GenBank/DDBJ databases">
        <title>G. obscuriglobus.</title>
        <authorList>
            <person name="Franke J."/>
            <person name="Blomberg W."/>
            <person name="Selmecki A."/>
        </authorList>
    </citation>
    <scope>NUCLEOTIDE SEQUENCE [LARGE SCALE GENOMIC DNA]</scope>
    <source>
        <strain evidence="3 4">DSM 5831</strain>
    </source>
</reference>
<dbReference type="OrthoDB" id="1456570at2"/>
<dbReference type="AlphaFoldDB" id="A0A2Z3GRV9"/>
<dbReference type="InterPro" id="IPR025983">
    <property type="entry name" value="Cys_rich_CPCC"/>
</dbReference>
<accession>A0A2Z3GRV9</accession>
<dbReference type="RefSeq" id="WP_109570766.1">
    <property type="nucleotide sequence ID" value="NZ_CP025958.1"/>
</dbReference>
<protein>
    <recommendedName>
        <fullName evidence="2">Cysteine-rich CPCC domain-containing protein</fullName>
    </recommendedName>
</protein>
<dbReference type="EMBL" id="CP025958">
    <property type="protein sequence ID" value="AWM36058.1"/>
    <property type="molecule type" value="Genomic_DNA"/>
</dbReference>
<name>A0A2Z3GRV9_9BACT</name>
<evidence type="ECO:0000313" key="4">
    <source>
        <dbReference type="Proteomes" id="UP000245802"/>
    </source>
</evidence>
<sequence length="88" mass="9925">MAKRFRCPRCGCLTLDERCDWDVCEVCYWEDDGQGDHNADAVHGGSNGALRLTQARANYRAFGACEEAMRPHARPPRPDELPDSRSGW</sequence>
<feature type="region of interest" description="Disordered" evidence="1">
    <location>
        <begin position="69"/>
        <end position="88"/>
    </location>
</feature>
<dbReference type="Proteomes" id="UP000245802">
    <property type="component" value="Chromosome"/>
</dbReference>
<evidence type="ECO:0000259" key="2">
    <source>
        <dbReference type="Pfam" id="PF14206"/>
    </source>
</evidence>
<feature type="domain" description="Cysteine-rich CPCC" evidence="2">
    <location>
        <begin position="6"/>
        <end position="80"/>
    </location>
</feature>
<gene>
    <name evidence="3" type="ORF">C1280_02895</name>
</gene>
<dbReference type="KEGG" id="gog:C1280_02895"/>
<keyword evidence="4" id="KW-1185">Reference proteome</keyword>